<dbReference type="AlphaFoldDB" id="A0A4Y1R8J8"/>
<proteinExistence type="predicted"/>
<evidence type="ECO:0000256" key="1">
    <source>
        <dbReference type="SAM" id="MobiDB-lite"/>
    </source>
</evidence>
<gene>
    <name evidence="2" type="ORF">Prudu_010349</name>
</gene>
<feature type="region of interest" description="Disordered" evidence="1">
    <location>
        <begin position="17"/>
        <end position="121"/>
    </location>
</feature>
<feature type="compositionally biased region" description="Polar residues" evidence="1">
    <location>
        <begin position="112"/>
        <end position="121"/>
    </location>
</feature>
<feature type="compositionally biased region" description="Low complexity" evidence="1">
    <location>
        <begin position="43"/>
        <end position="53"/>
    </location>
</feature>
<dbReference type="EMBL" id="AP019299">
    <property type="protein sequence ID" value="BBH00375.1"/>
    <property type="molecule type" value="Genomic_DNA"/>
</dbReference>
<organism evidence="2">
    <name type="scientific">Prunus dulcis</name>
    <name type="common">Almond</name>
    <name type="synonym">Amygdalus dulcis</name>
    <dbReference type="NCBI Taxonomy" id="3755"/>
    <lineage>
        <taxon>Eukaryota</taxon>
        <taxon>Viridiplantae</taxon>
        <taxon>Streptophyta</taxon>
        <taxon>Embryophyta</taxon>
        <taxon>Tracheophyta</taxon>
        <taxon>Spermatophyta</taxon>
        <taxon>Magnoliopsida</taxon>
        <taxon>eudicotyledons</taxon>
        <taxon>Gunneridae</taxon>
        <taxon>Pentapetalae</taxon>
        <taxon>rosids</taxon>
        <taxon>fabids</taxon>
        <taxon>Rosales</taxon>
        <taxon>Rosaceae</taxon>
        <taxon>Amygdaloideae</taxon>
        <taxon>Amygdaleae</taxon>
        <taxon>Prunus</taxon>
    </lineage>
</organism>
<evidence type="ECO:0000313" key="2">
    <source>
        <dbReference type="EMBL" id="BBH00375.1"/>
    </source>
</evidence>
<name>A0A4Y1R8J8_PRUDU</name>
<protein>
    <submittedName>
        <fullName evidence="2">Uncharacterized protein</fullName>
    </submittedName>
</protein>
<reference evidence="2" key="1">
    <citation type="journal article" date="2019" name="Science">
        <title>Mutation of a bHLH transcription factor allowed almond domestication.</title>
        <authorList>
            <person name="Sanchez-Perez R."/>
            <person name="Pavan S."/>
            <person name="Mazzeo R."/>
            <person name="Moldovan C."/>
            <person name="Aiese Cigliano R."/>
            <person name="Del Cueto J."/>
            <person name="Ricciardi F."/>
            <person name="Lotti C."/>
            <person name="Ricciardi L."/>
            <person name="Dicenta F."/>
            <person name="Lopez-Marques R.L."/>
            <person name="Lindberg Moller B."/>
        </authorList>
    </citation>
    <scope>NUCLEOTIDE SEQUENCE</scope>
</reference>
<accession>A0A4Y1R8J8</accession>
<sequence>MYNASKRKISILNAKVRRIQGLGDVSSQDDPEEELKAKSKVRPTTPKAKTPPKGRSPPAPKGGKGGKTKPFPKSSPSPALDEPYPPFDEHNDDELTPPLPVANKVDGMVNPLNKSVSSIGN</sequence>
<feature type="compositionally biased region" description="Low complexity" evidence="1">
    <location>
        <begin position="68"/>
        <end position="78"/>
    </location>
</feature>